<name>Q5DH27_SCHJA</name>
<reference evidence="1" key="2">
    <citation type="journal article" date="2006" name="PLoS Pathog.">
        <title>New perspectives on host-parasite interplay by comparative transcriptomic and proteomic analyses of Schistosoma japonicum.</title>
        <authorList>
            <person name="Liu F."/>
            <person name="Lu J."/>
            <person name="Hu W."/>
            <person name="Wang S.Y."/>
            <person name="Cui S.J."/>
            <person name="Chi M."/>
            <person name="Yan Q."/>
            <person name="Wang X.R."/>
            <person name="Song H.D."/>
            <person name="Xu X.N."/>
            <person name="Wang J.J."/>
            <person name="Zhang X.L."/>
            <person name="Zhang X."/>
            <person name="Wang Z.Q."/>
            <person name="Xue C.L."/>
            <person name="Brindley P.J."/>
            <person name="McManus D.P."/>
            <person name="Yang P.Y."/>
            <person name="Feng Z."/>
            <person name="Chen Z."/>
            <person name="Han Z.G."/>
        </authorList>
    </citation>
    <scope>NUCLEOTIDE SEQUENCE</scope>
</reference>
<reference evidence="1" key="1">
    <citation type="submission" date="2004-11" db="EMBL/GenBank/DDBJ databases">
        <title>The full-length cDNA sequences of Schistosoma japonicum genes.</title>
        <authorList>
            <person name="Han Z."/>
        </authorList>
    </citation>
    <scope>NUCLEOTIDE SEQUENCE</scope>
</reference>
<organism evidence="1">
    <name type="scientific">Schistosoma japonicum</name>
    <name type="common">Blood fluke</name>
    <dbReference type="NCBI Taxonomy" id="6182"/>
    <lineage>
        <taxon>Eukaryota</taxon>
        <taxon>Metazoa</taxon>
        <taxon>Spiralia</taxon>
        <taxon>Lophotrochozoa</taxon>
        <taxon>Platyhelminthes</taxon>
        <taxon>Trematoda</taxon>
        <taxon>Digenea</taxon>
        <taxon>Strigeidida</taxon>
        <taxon>Schistosomatoidea</taxon>
        <taxon>Schistosomatidae</taxon>
        <taxon>Schistosoma</taxon>
    </lineage>
</organism>
<dbReference type="AlphaFoldDB" id="Q5DH27"/>
<evidence type="ECO:0000313" key="1">
    <source>
        <dbReference type="EMBL" id="AAW24879.1"/>
    </source>
</evidence>
<sequence>MNTKRPRLCSLVTENVEQESDTLQPNEVGITTFVQPLVKGFEAVLKNRWEDFIVREFRGHVYAKLTSLAPIPDPAPEVADFNTEEKLGAYMSELRSLNRGDSEMLKFKTINRIERRFTKQYVHCFHH</sequence>
<dbReference type="EMBL" id="AY813147">
    <property type="protein sequence ID" value="AAW24879.1"/>
    <property type="molecule type" value="mRNA"/>
</dbReference>
<proteinExistence type="evidence at transcript level"/>
<accession>Q5DH27</accession>
<protein>
    <submittedName>
        <fullName evidence="1">Uncharacterized protein</fullName>
    </submittedName>
</protein>